<proteinExistence type="predicted"/>
<comment type="caution">
    <text evidence="1">The sequence shown here is derived from an EMBL/GenBank/DDBJ whole genome shotgun (WGS) entry which is preliminary data.</text>
</comment>
<sequence>MSANSLPAAAALHGFLTQHTELQAFPISWVLSGRDGVGGGLPAHDPDIRRVAKLFAAALGVEVTGSVFDLRENERVLGRFVHGQVGGVEIFFGAYASVEDGDL</sequence>
<protein>
    <submittedName>
        <fullName evidence="1">Uncharacterized protein</fullName>
    </submittedName>
</protein>
<evidence type="ECO:0000313" key="2">
    <source>
        <dbReference type="Proteomes" id="UP001501752"/>
    </source>
</evidence>
<organism evidence="1 2">
    <name type="scientific">Kitasatospora terrestris</name>
    <dbReference type="NCBI Taxonomy" id="258051"/>
    <lineage>
        <taxon>Bacteria</taxon>
        <taxon>Bacillati</taxon>
        <taxon>Actinomycetota</taxon>
        <taxon>Actinomycetes</taxon>
        <taxon>Kitasatosporales</taxon>
        <taxon>Streptomycetaceae</taxon>
        <taxon>Kitasatospora</taxon>
    </lineage>
</organism>
<gene>
    <name evidence="1" type="ORF">GCM10023235_50710</name>
</gene>
<dbReference type="RefSeq" id="WP_345699174.1">
    <property type="nucleotide sequence ID" value="NZ_BAABIS010000001.1"/>
</dbReference>
<accession>A0ABP9E507</accession>
<keyword evidence="2" id="KW-1185">Reference proteome</keyword>
<name>A0ABP9E507_9ACTN</name>
<reference evidence="2" key="1">
    <citation type="journal article" date="2019" name="Int. J. Syst. Evol. Microbiol.">
        <title>The Global Catalogue of Microorganisms (GCM) 10K type strain sequencing project: providing services to taxonomists for standard genome sequencing and annotation.</title>
        <authorList>
            <consortium name="The Broad Institute Genomics Platform"/>
            <consortium name="The Broad Institute Genome Sequencing Center for Infectious Disease"/>
            <person name="Wu L."/>
            <person name="Ma J."/>
        </authorList>
    </citation>
    <scope>NUCLEOTIDE SEQUENCE [LARGE SCALE GENOMIC DNA]</scope>
    <source>
        <strain evidence="2">JCM 13006</strain>
    </source>
</reference>
<dbReference type="Proteomes" id="UP001501752">
    <property type="component" value="Unassembled WGS sequence"/>
</dbReference>
<evidence type="ECO:0000313" key="1">
    <source>
        <dbReference type="EMBL" id="GAA4866169.1"/>
    </source>
</evidence>
<dbReference type="EMBL" id="BAABIS010000001">
    <property type="protein sequence ID" value="GAA4866169.1"/>
    <property type="molecule type" value="Genomic_DNA"/>
</dbReference>